<feature type="compositionally biased region" description="Polar residues" evidence="1">
    <location>
        <begin position="131"/>
        <end position="148"/>
    </location>
</feature>
<protein>
    <submittedName>
        <fullName evidence="2">Uncharacterized protein</fullName>
    </submittedName>
</protein>
<dbReference type="RefSeq" id="XP_022583511.1">
    <property type="nucleotide sequence ID" value="XM_022728923.1"/>
</dbReference>
<organism evidence="2 3">
    <name type="scientific">Penicilliopsis zonata CBS 506.65</name>
    <dbReference type="NCBI Taxonomy" id="1073090"/>
    <lineage>
        <taxon>Eukaryota</taxon>
        <taxon>Fungi</taxon>
        <taxon>Dikarya</taxon>
        <taxon>Ascomycota</taxon>
        <taxon>Pezizomycotina</taxon>
        <taxon>Eurotiomycetes</taxon>
        <taxon>Eurotiomycetidae</taxon>
        <taxon>Eurotiales</taxon>
        <taxon>Aspergillaceae</taxon>
        <taxon>Penicilliopsis</taxon>
    </lineage>
</organism>
<accession>A0A1L9SPH3</accession>
<gene>
    <name evidence="2" type="ORF">ASPZODRAFT_60500</name>
</gene>
<dbReference type="AlphaFoldDB" id="A0A1L9SPH3"/>
<dbReference type="STRING" id="1073090.A0A1L9SPH3"/>
<feature type="region of interest" description="Disordered" evidence="1">
    <location>
        <begin position="356"/>
        <end position="377"/>
    </location>
</feature>
<dbReference type="GeneID" id="34615387"/>
<dbReference type="EMBL" id="KV878338">
    <property type="protein sequence ID" value="OJJ49001.1"/>
    <property type="molecule type" value="Genomic_DNA"/>
</dbReference>
<feature type="region of interest" description="Disordered" evidence="1">
    <location>
        <begin position="131"/>
        <end position="187"/>
    </location>
</feature>
<name>A0A1L9SPH3_9EURO</name>
<dbReference type="OrthoDB" id="425602at2759"/>
<proteinExistence type="predicted"/>
<evidence type="ECO:0000313" key="2">
    <source>
        <dbReference type="EMBL" id="OJJ49001.1"/>
    </source>
</evidence>
<sequence length="377" mass="41367">MALTMTPARQPFASLETPRLRSLLKTQMNVKNQQNGNVQLLPEDRHQARLTDSSGMAMKMQISVDDAENVDPATASLSTKRKRALDDVDEDHEKASKSREFIKPIKSSRTALSSIETTLSNTIATLRGLSTPATPISARPSTPKTTTPFARPAGRSPQSKSCKAFTRRSHLISKSTARPEPASRRSVGRPFSIATALAKNQLQQQLQPKPTPKKASWYFEIHVDSEQEEMTNLMQHSTGVLDISDDDSTTRQAKQGDVRGKENIPPSELGLDIPVSSATRSRARQSMTASPIRKAIKMDEDRSPLEELNAAEYYAADCHAFSVAVVYDDDEACADPVKADRPESATCASIAEILQSSTVQPEDKPSKETQIEIHTQA</sequence>
<keyword evidence="3" id="KW-1185">Reference proteome</keyword>
<feature type="region of interest" description="Disordered" evidence="1">
    <location>
        <begin position="241"/>
        <end position="269"/>
    </location>
</feature>
<evidence type="ECO:0000313" key="3">
    <source>
        <dbReference type="Proteomes" id="UP000184188"/>
    </source>
</evidence>
<feature type="compositionally biased region" description="Basic and acidic residues" evidence="1">
    <location>
        <begin position="361"/>
        <end position="371"/>
    </location>
</feature>
<dbReference type="VEuPathDB" id="FungiDB:ASPZODRAFT_60500"/>
<dbReference type="Proteomes" id="UP000184188">
    <property type="component" value="Unassembled WGS sequence"/>
</dbReference>
<evidence type="ECO:0000256" key="1">
    <source>
        <dbReference type="SAM" id="MobiDB-lite"/>
    </source>
</evidence>
<feature type="region of interest" description="Disordered" evidence="1">
    <location>
        <begin position="69"/>
        <end position="95"/>
    </location>
</feature>
<reference evidence="3" key="1">
    <citation type="journal article" date="2017" name="Genome Biol.">
        <title>Comparative genomics reveals high biological diversity and specific adaptations in the industrially and medically important fungal genus Aspergillus.</title>
        <authorList>
            <person name="de Vries R.P."/>
            <person name="Riley R."/>
            <person name="Wiebenga A."/>
            <person name="Aguilar-Osorio G."/>
            <person name="Amillis S."/>
            <person name="Uchima C.A."/>
            <person name="Anderluh G."/>
            <person name="Asadollahi M."/>
            <person name="Askin M."/>
            <person name="Barry K."/>
            <person name="Battaglia E."/>
            <person name="Bayram O."/>
            <person name="Benocci T."/>
            <person name="Braus-Stromeyer S.A."/>
            <person name="Caldana C."/>
            <person name="Canovas D."/>
            <person name="Cerqueira G.C."/>
            <person name="Chen F."/>
            <person name="Chen W."/>
            <person name="Choi C."/>
            <person name="Clum A."/>
            <person name="Dos Santos R.A."/>
            <person name="Damasio A.R."/>
            <person name="Diallinas G."/>
            <person name="Emri T."/>
            <person name="Fekete E."/>
            <person name="Flipphi M."/>
            <person name="Freyberg S."/>
            <person name="Gallo A."/>
            <person name="Gournas C."/>
            <person name="Habgood R."/>
            <person name="Hainaut M."/>
            <person name="Harispe M.L."/>
            <person name="Henrissat B."/>
            <person name="Hilden K.S."/>
            <person name="Hope R."/>
            <person name="Hossain A."/>
            <person name="Karabika E."/>
            <person name="Karaffa L."/>
            <person name="Karanyi Z."/>
            <person name="Krasevec N."/>
            <person name="Kuo A."/>
            <person name="Kusch H."/>
            <person name="LaButti K."/>
            <person name="Lagendijk E.L."/>
            <person name="Lapidus A."/>
            <person name="Levasseur A."/>
            <person name="Lindquist E."/>
            <person name="Lipzen A."/>
            <person name="Logrieco A.F."/>
            <person name="MacCabe A."/>
            <person name="Maekelae M.R."/>
            <person name="Malavazi I."/>
            <person name="Melin P."/>
            <person name="Meyer V."/>
            <person name="Mielnichuk N."/>
            <person name="Miskei M."/>
            <person name="Molnar A.P."/>
            <person name="Mule G."/>
            <person name="Ngan C.Y."/>
            <person name="Orejas M."/>
            <person name="Orosz E."/>
            <person name="Ouedraogo J.P."/>
            <person name="Overkamp K.M."/>
            <person name="Park H.-S."/>
            <person name="Perrone G."/>
            <person name="Piumi F."/>
            <person name="Punt P.J."/>
            <person name="Ram A.F."/>
            <person name="Ramon A."/>
            <person name="Rauscher S."/>
            <person name="Record E."/>
            <person name="Riano-Pachon D.M."/>
            <person name="Robert V."/>
            <person name="Roehrig J."/>
            <person name="Ruller R."/>
            <person name="Salamov A."/>
            <person name="Salih N.S."/>
            <person name="Samson R.A."/>
            <person name="Sandor E."/>
            <person name="Sanguinetti M."/>
            <person name="Schuetze T."/>
            <person name="Sepcic K."/>
            <person name="Shelest E."/>
            <person name="Sherlock G."/>
            <person name="Sophianopoulou V."/>
            <person name="Squina F.M."/>
            <person name="Sun H."/>
            <person name="Susca A."/>
            <person name="Todd R.B."/>
            <person name="Tsang A."/>
            <person name="Unkles S.E."/>
            <person name="van de Wiele N."/>
            <person name="van Rossen-Uffink D."/>
            <person name="Oliveira J.V."/>
            <person name="Vesth T.C."/>
            <person name="Visser J."/>
            <person name="Yu J.-H."/>
            <person name="Zhou M."/>
            <person name="Andersen M.R."/>
            <person name="Archer D.B."/>
            <person name="Baker S.E."/>
            <person name="Benoit I."/>
            <person name="Brakhage A.A."/>
            <person name="Braus G.H."/>
            <person name="Fischer R."/>
            <person name="Frisvad J.C."/>
            <person name="Goldman G.H."/>
            <person name="Houbraken J."/>
            <person name="Oakley B."/>
            <person name="Pocsi I."/>
            <person name="Scazzocchio C."/>
            <person name="Seiboth B."/>
            <person name="vanKuyk P.A."/>
            <person name="Wortman J."/>
            <person name="Dyer P.S."/>
            <person name="Grigoriev I.V."/>
        </authorList>
    </citation>
    <scope>NUCLEOTIDE SEQUENCE [LARGE SCALE GENOMIC DNA]</scope>
    <source>
        <strain evidence="3">CBS 506.65</strain>
    </source>
</reference>